<feature type="compositionally biased region" description="Low complexity" evidence="7">
    <location>
        <begin position="343"/>
        <end position="355"/>
    </location>
</feature>
<gene>
    <name evidence="10" type="ORF">K1J50_06775</name>
</gene>
<feature type="region of interest" description="Disordered" evidence="7">
    <location>
        <begin position="330"/>
        <end position="355"/>
    </location>
</feature>
<protein>
    <submittedName>
        <fullName evidence="10">Glycosyltransferase family 2 protein</fullName>
    </submittedName>
</protein>
<accession>A0ABS7F0N8</accession>
<keyword evidence="4 8" id="KW-0812">Transmembrane</keyword>
<keyword evidence="2" id="KW-0328">Glycosyltransferase</keyword>
<proteinExistence type="predicted"/>
<comment type="subcellular location">
    <subcellularLocation>
        <location evidence="1">Membrane</location>
        <topology evidence="1">Multi-pass membrane protein</topology>
    </subcellularLocation>
</comment>
<evidence type="ECO:0000313" key="11">
    <source>
        <dbReference type="Proteomes" id="UP001519924"/>
    </source>
</evidence>
<keyword evidence="5 8" id="KW-1133">Transmembrane helix</keyword>
<evidence type="ECO:0000256" key="4">
    <source>
        <dbReference type="ARBA" id="ARBA00022692"/>
    </source>
</evidence>
<dbReference type="Pfam" id="PF00535">
    <property type="entry name" value="Glycos_transf_2"/>
    <property type="match status" value="1"/>
</dbReference>
<organism evidence="10 11">
    <name type="scientific">Caldovatus aquaticus</name>
    <dbReference type="NCBI Taxonomy" id="2865671"/>
    <lineage>
        <taxon>Bacteria</taxon>
        <taxon>Pseudomonadati</taxon>
        <taxon>Pseudomonadota</taxon>
        <taxon>Alphaproteobacteria</taxon>
        <taxon>Acetobacterales</taxon>
        <taxon>Roseomonadaceae</taxon>
        <taxon>Caldovatus</taxon>
    </lineage>
</organism>
<dbReference type="Gene3D" id="3.90.550.10">
    <property type="entry name" value="Spore Coat Polysaccharide Biosynthesis Protein SpsA, Chain A"/>
    <property type="match status" value="1"/>
</dbReference>
<evidence type="ECO:0000256" key="5">
    <source>
        <dbReference type="ARBA" id="ARBA00022989"/>
    </source>
</evidence>
<evidence type="ECO:0000256" key="7">
    <source>
        <dbReference type="SAM" id="MobiDB-lite"/>
    </source>
</evidence>
<comment type="caution">
    <text evidence="10">The sequence shown here is derived from an EMBL/GenBank/DDBJ whole genome shotgun (WGS) entry which is preliminary data.</text>
</comment>
<sequence length="355" mass="38502">MPDTASLAPVPAAPAAEAPRPALSVVVPAYNEEAVLDAFHARLAAAMDRIGLPWEVVYVNDGSRDGTLARLLALRAADPRVALVNLSRNFGKEIALTAGLDHAAATDAVVVIDADLQDPPEVIPELVAAWREGYDVVYAQRTARHGEGWFKRLTAAAFYRLMQHVGGRVELPKDTGDFRLMSRRAVDALLRLREQHRFMKGLFAWIGFPSRAVRYERHPRAAGTSKWNYWRLWNLSLEGITSFTVAPLKIATYLGLATSVIALLYGLQVVVKTVLFGNPVAGYPSLMTVVLFLGGVQLMTLGIIGEYLGRVFNEAKQRPLYIVERHLPSGSPAAEAEPPRPPGGAAAAAPVRAAG</sequence>
<feature type="transmembrane region" description="Helical" evidence="8">
    <location>
        <begin position="283"/>
        <end position="308"/>
    </location>
</feature>
<feature type="domain" description="Glycosyltransferase 2-like" evidence="9">
    <location>
        <begin position="24"/>
        <end position="189"/>
    </location>
</feature>
<dbReference type="EMBL" id="JAHZUY010000011">
    <property type="protein sequence ID" value="MBW8269190.1"/>
    <property type="molecule type" value="Genomic_DNA"/>
</dbReference>
<dbReference type="RefSeq" id="WP_220116947.1">
    <property type="nucleotide sequence ID" value="NZ_JAHZUY010000011.1"/>
</dbReference>
<evidence type="ECO:0000256" key="3">
    <source>
        <dbReference type="ARBA" id="ARBA00022679"/>
    </source>
</evidence>
<dbReference type="Proteomes" id="UP001519924">
    <property type="component" value="Unassembled WGS sequence"/>
</dbReference>
<dbReference type="InterPro" id="IPR001173">
    <property type="entry name" value="Glyco_trans_2-like"/>
</dbReference>
<keyword evidence="6 8" id="KW-0472">Membrane</keyword>
<dbReference type="InterPro" id="IPR050256">
    <property type="entry name" value="Glycosyltransferase_2"/>
</dbReference>
<name>A0ABS7F0N8_9PROT</name>
<keyword evidence="11" id="KW-1185">Reference proteome</keyword>
<evidence type="ECO:0000256" key="2">
    <source>
        <dbReference type="ARBA" id="ARBA00022676"/>
    </source>
</evidence>
<feature type="transmembrane region" description="Helical" evidence="8">
    <location>
        <begin position="250"/>
        <end position="271"/>
    </location>
</feature>
<dbReference type="CDD" id="cd04187">
    <property type="entry name" value="DPM1_like_bac"/>
    <property type="match status" value="1"/>
</dbReference>
<evidence type="ECO:0000259" key="9">
    <source>
        <dbReference type="Pfam" id="PF00535"/>
    </source>
</evidence>
<evidence type="ECO:0000313" key="10">
    <source>
        <dbReference type="EMBL" id="MBW8269190.1"/>
    </source>
</evidence>
<evidence type="ECO:0000256" key="6">
    <source>
        <dbReference type="ARBA" id="ARBA00023136"/>
    </source>
</evidence>
<evidence type="ECO:0000256" key="8">
    <source>
        <dbReference type="SAM" id="Phobius"/>
    </source>
</evidence>
<evidence type="ECO:0000256" key="1">
    <source>
        <dbReference type="ARBA" id="ARBA00004141"/>
    </source>
</evidence>
<keyword evidence="3" id="KW-0808">Transferase</keyword>
<dbReference type="SUPFAM" id="SSF53448">
    <property type="entry name" value="Nucleotide-diphospho-sugar transferases"/>
    <property type="match status" value="1"/>
</dbReference>
<dbReference type="InterPro" id="IPR029044">
    <property type="entry name" value="Nucleotide-diphossugar_trans"/>
</dbReference>
<dbReference type="PANTHER" id="PTHR48090:SF1">
    <property type="entry name" value="PROPHAGE BACTOPRENOL GLUCOSYL TRANSFERASE HOMOLOG"/>
    <property type="match status" value="1"/>
</dbReference>
<reference evidence="10 11" key="1">
    <citation type="submission" date="2021-08" db="EMBL/GenBank/DDBJ databases">
        <title>Caldovatus sediminis gen. nov., sp. nov., a moderately thermophilic bacterium isolated from a hot spring.</title>
        <authorList>
            <person name="Hu C.-J."/>
            <person name="Li W.-J."/>
            <person name="Xian W.-D."/>
        </authorList>
    </citation>
    <scope>NUCLEOTIDE SEQUENCE [LARGE SCALE GENOMIC DNA]</scope>
    <source>
        <strain evidence="10 11">SYSU G05006</strain>
    </source>
</reference>
<dbReference type="PANTHER" id="PTHR48090">
    <property type="entry name" value="UNDECAPRENYL-PHOSPHATE 4-DEOXY-4-FORMAMIDO-L-ARABINOSE TRANSFERASE-RELATED"/>
    <property type="match status" value="1"/>
</dbReference>